<evidence type="ECO:0000313" key="8">
    <source>
        <dbReference type="Proteomes" id="UP000036987"/>
    </source>
</evidence>
<dbReference type="GO" id="GO:0005886">
    <property type="term" value="C:plasma membrane"/>
    <property type="evidence" value="ECO:0000318"/>
    <property type="project" value="GO_Central"/>
</dbReference>
<dbReference type="AlphaFoldDB" id="A0A0K9NK10"/>
<comment type="subcellular location">
    <subcellularLocation>
        <location evidence="1">Membrane</location>
        <topology evidence="1">Multi-pass membrane protein</topology>
    </subcellularLocation>
</comment>
<dbReference type="EMBL" id="LFYR01002110">
    <property type="protein sequence ID" value="KMZ56958.1"/>
    <property type="molecule type" value="Genomic_DNA"/>
</dbReference>
<feature type="transmembrane region" description="Helical" evidence="6">
    <location>
        <begin position="223"/>
        <end position="245"/>
    </location>
</feature>
<evidence type="ECO:0000256" key="6">
    <source>
        <dbReference type="SAM" id="Phobius"/>
    </source>
</evidence>
<evidence type="ECO:0000256" key="3">
    <source>
        <dbReference type="ARBA" id="ARBA00022692"/>
    </source>
</evidence>
<comment type="similarity">
    <text evidence="2">Belongs to the tetraspanin (TM4SF) family.</text>
</comment>
<dbReference type="GO" id="GO:0009506">
    <property type="term" value="C:plasmodesma"/>
    <property type="evidence" value="ECO:0000318"/>
    <property type="project" value="GO_Central"/>
</dbReference>
<dbReference type="Proteomes" id="UP000036987">
    <property type="component" value="Unassembled WGS sequence"/>
</dbReference>
<proteinExistence type="inferred from homology"/>
<feature type="transmembrane region" description="Helical" evidence="6">
    <location>
        <begin position="73"/>
        <end position="97"/>
    </location>
</feature>
<keyword evidence="8" id="KW-1185">Reference proteome</keyword>
<comment type="caution">
    <text evidence="7">The sequence shown here is derived from an EMBL/GenBank/DDBJ whole genome shotgun (WGS) entry which is preliminary data.</text>
</comment>
<dbReference type="InterPro" id="IPR018499">
    <property type="entry name" value="Tetraspanin/Peripherin"/>
</dbReference>
<evidence type="ECO:0000256" key="2">
    <source>
        <dbReference type="ARBA" id="ARBA00006840"/>
    </source>
</evidence>
<evidence type="ECO:0000313" key="7">
    <source>
        <dbReference type="EMBL" id="KMZ56958.1"/>
    </source>
</evidence>
<accession>A0A0K9NK10</accession>
<dbReference type="PANTHER" id="PTHR32191">
    <property type="entry name" value="TETRASPANIN-8-RELATED"/>
    <property type="match status" value="1"/>
</dbReference>
<keyword evidence="3 6" id="KW-0812">Transmembrane</keyword>
<evidence type="ECO:0000256" key="1">
    <source>
        <dbReference type="ARBA" id="ARBA00004141"/>
    </source>
</evidence>
<feature type="transmembrane region" description="Helical" evidence="6">
    <location>
        <begin position="7"/>
        <end position="32"/>
    </location>
</feature>
<dbReference type="Pfam" id="PF00335">
    <property type="entry name" value="Tetraspanin"/>
    <property type="match status" value="1"/>
</dbReference>
<evidence type="ECO:0000256" key="5">
    <source>
        <dbReference type="ARBA" id="ARBA00023136"/>
    </source>
</evidence>
<sequence length="252" mass="28195">MVNISNSLILFFNSCSLFISIPISGAGIIFALNTSSECQGYLGFPFIISGTFILAMSVFGVVGSYFRSNVILCIYLTLLFVLISGLLTSTIFVFVVWSQEDNGYSSSGYSSYLKSVVSKKENWNRIQNCLKGEMMCRAYEHEGTAQYAYKANLTSIQYGCCRPPKQCGFIMKNATYWSVPKNGVISGNRDCNIWSNDQDKLCYECKSCKAGFLSDIHHQWQKIASLDVLLITLLIFVFIIGCCAIRKDPKAW</sequence>
<protein>
    <submittedName>
        <fullName evidence="7">Uncharacterized protein</fullName>
    </submittedName>
</protein>
<gene>
    <name evidence="7" type="ORF">ZOSMA_8G01040</name>
</gene>
<keyword evidence="4 6" id="KW-1133">Transmembrane helix</keyword>
<dbReference type="GO" id="GO:0009734">
    <property type="term" value="P:auxin-activated signaling pathway"/>
    <property type="evidence" value="ECO:0007669"/>
    <property type="project" value="InterPro"/>
</dbReference>
<feature type="transmembrane region" description="Helical" evidence="6">
    <location>
        <begin position="44"/>
        <end position="66"/>
    </location>
</feature>
<dbReference type="OrthoDB" id="672773at2759"/>
<dbReference type="STRING" id="29655.A0A0K9NK10"/>
<reference evidence="8" key="1">
    <citation type="journal article" date="2016" name="Nature">
        <title>The genome of the seagrass Zostera marina reveals angiosperm adaptation to the sea.</title>
        <authorList>
            <person name="Olsen J.L."/>
            <person name="Rouze P."/>
            <person name="Verhelst B."/>
            <person name="Lin Y.-C."/>
            <person name="Bayer T."/>
            <person name="Collen J."/>
            <person name="Dattolo E."/>
            <person name="De Paoli E."/>
            <person name="Dittami S."/>
            <person name="Maumus F."/>
            <person name="Michel G."/>
            <person name="Kersting A."/>
            <person name="Lauritano C."/>
            <person name="Lohaus R."/>
            <person name="Toepel M."/>
            <person name="Tonon T."/>
            <person name="Vanneste K."/>
            <person name="Amirebrahimi M."/>
            <person name="Brakel J."/>
            <person name="Bostroem C."/>
            <person name="Chovatia M."/>
            <person name="Grimwood J."/>
            <person name="Jenkins J.W."/>
            <person name="Jueterbock A."/>
            <person name="Mraz A."/>
            <person name="Stam W.T."/>
            <person name="Tice H."/>
            <person name="Bornberg-Bauer E."/>
            <person name="Green P.J."/>
            <person name="Pearson G.A."/>
            <person name="Procaccini G."/>
            <person name="Duarte C.M."/>
            <person name="Schmutz J."/>
            <person name="Reusch T.B.H."/>
            <person name="Van de Peer Y."/>
        </authorList>
    </citation>
    <scope>NUCLEOTIDE SEQUENCE [LARGE SCALE GENOMIC DNA]</scope>
    <source>
        <strain evidence="8">cv. Finnish</strain>
    </source>
</reference>
<keyword evidence="5 6" id="KW-0472">Membrane</keyword>
<organism evidence="7 8">
    <name type="scientific">Zostera marina</name>
    <name type="common">Eelgrass</name>
    <dbReference type="NCBI Taxonomy" id="29655"/>
    <lineage>
        <taxon>Eukaryota</taxon>
        <taxon>Viridiplantae</taxon>
        <taxon>Streptophyta</taxon>
        <taxon>Embryophyta</taxon>
        <taxon>Tracheophyta</taxon>
        <taxon>Spermatophyta</taxon>
        <taxon>Magnoliopsida</taxon>
        <taxon>Liliopsida</taxon>
        <taxon>Zosteraceae</taxon>
        <taxon>Zostera</taxon>
    </lineage>
</organism>
<dbReference type="InterPro" id="IPR044991">
    <property type="entry name" value="TET_plant"/>
</dbReference>
<name>A0A0K9NK10_ZOSMR</name>
<evidence type="ECO:0000256" key="4">
    <source>
        <dbReference type="ARBA" id="ARBA00022989"/>
    </source>
</evidence>